<accession>A0YGU0</accession>
<comment type="caution">
    <text evidence="3">The sequence shown here is derived from an EMBL/GenBank/DDBJ whole genome shotgun (WGS) entry which is preliminary data.</text>
</comment>
<dbReference type="STRING" id="247633.GP2143_06684"/>
<gene>
    <name evidence="3" type="ORF">GP2143_06684</name>
</gene>
<dbReference type="OrthoDB" id="9775851at2"/>
<feature type="chain" id="PRO_5002630744" description="Carboxylesterase type B domain-containing protein" evidence="1">
    <location>
        <begin position="30"/>
        <end position="517"/>
    </location>
</feature>
<dbReference type="ESTHER" id="9gamm-a0ygu0">
    <property type="family name" value="Carb_B_Bacteria"/>
</dbReference>
<dbReference type="InterPro" id="IPR029058">
    <property type="entry name" value="AB_hydrolase_fold"/>
</dbReference>
<dbReference type="SUPFAM" id="SSF53474">
    <property type="entry name" value="alpha/beta-Hydrolases"/>
    <property type="match status" value="1"/>
</dbReference>
<dbReference type="Gene3D" id="3.40.50.1820">
    <property type="entry name" value="alpha/beta hydrolase"/>
    <property type="match status" value="1"/>
</dbReference>
<reference evidence="3 4" key="1">
    <citation type="journal article" date="2010" name="J. Bacteriol.">
        <title>Genome sequence of the oligotrophic marine Gammaproteobacterium HTCC2143, isolated from the Oregon Coast.</title>
        <authorList>
            <person name="Oh H.M."/>
            <person name="Kang I."/>
            <person name="Ferriera S."/>
            <person name="Giovannoni S.J."/>
            <person name="Cho J.C."/>
        </authorList>
    </citation>
    <scope>NUCLEOTIDE SEQUENCE [LARGE SCALE GENOMIC DNA]</scope>
    <source>
        <strain evidence="3 4">HTCC2143</strain>
    </source>
</reference>
<dbReference type="InterPro" id="IPR050309">
    <property type="entry name" value="Type-B_Carboxylest/Lipase"/>
</dbReference>
<dbReference type="EMBL" id="AAVT01000012">
    <property type="protein sequence ID" value="EAW29958.1"/>
    <property type="molecule type" value="Genomic_DNA"/>
</dbReference>
<proteinExistence type="predicted"/>
<organism evidence="3 4">
    <name type="scientific">marine gamma proteobacterium HTCC2143</name>
    <dbReference type="NCBI Taxonomy" id="247633"/>
    <lineage>
        <taxon>Bacteria</taxon>
        <taxon>Pseudomonadati</taxon>
        <taxon>Pseudomonadota</taxon>
        <taxon>Gammaproteobacteria</taxon>
        <taxon>Cellvibrionales</taxon>
        <taxon>Spongiibacteraceae</taxon>
        <taxon>BD1-7 clade</taxon>
    </lineage>
</organism>
<dbReference type="Proteomes" id="UP000004931">
    <property type="component" value="Unassembled WGS sequence"/>
</dbReference>
<evidence type="ECO:0000313" key="3">
    <source>
        <dbReference type="EMBL" id="EAW29958.1"/>
    </source>
</evidence>
<feature type="signal peptide" evidence="1">
    <location>
        <begin position="1"/>
        <end position="29"/>
    </location>
</feature>
<dbReference type="eggNOG" id="COG2272">
    <property type="taxonomic scope" value="Bacteria"/>
</dbReference>
<keyword evidence="1" id="KW-0732">Signal</keyword>
<evidence type="ECO:0000313" key="4">
    <source>
        <dbReference type="Proteomes" id="UP000004931"/>
    </source>
</evidence>
<protein>
    <recommendedName>
        <fullName evidence="2">Carboxylesterase type B domain-containing protein</fullName>
    </recommendedName>
</protein>
<dbReference type="Pfam" id="PF00135">
    <property type="entry name" value="COesterase"/>
    <property type="match status" value="1"/>
</dbReference>
<name>A0YGU0_9GAMM</name>
<dbReference type="InterPro" id="IPR002018">
    <property type="entry name" value="CarbesteraseB"/>
</dbReference>
<sequence>MQLNHKINHLVFRSVLLLCGVILSLSSHAKTVELTTSQGKLIGTSSATNNDISVFKGIPFAKPPVGSRRWTHSELADTWEASRLATQFSPACMQHPYPEGTFFSRPSLPTSEDCLYLNIWSGAKAEEKLPVMLWIHGGALTRGTAAISAYDGTALASKGVIVVSINYRLDVFGYFSHPELKLGNGQPAANFGTSDQVTALRWVKKYISEYGGDPDNVTIFGESAGSRSVHHLMSTPAAKGLFHRAIGQSGSSLESMSDARLTASASNQMALNYQLAAKAESLADLKQIDAASILTTAKDFRFRPVLDGNIFEDQIYTLFEQGQYNSVPLMVGFNADEGTTLGVAAAVPKTQQGYKASVHKRFGTLADEFLTIYPADDLYRSTMDAFRDSFVTWSMQTWAMRMANTSQAAYLYYFTFEPSGEKLGAYHAAEIVYAFNNIDLVLESVPDNHKRLAETMSDYWVSFAKSGTPNANGLTAWMPYSKDNRQYIELGDRVTGKKDLLPGIWEFHDKIRLEKAH</sequence>
<feature type="domain" description="Carboxylesterase type B" evidence="2">
    <location>
        <begin position="33"/>
        <end position="495"/>
    </location>
</feature>
<evidence type="ECO:0000256" key="1">
    <source>
        <dbReference type="SAM" id="SignalP"/>
    </source>
</evidence>
<keyword evidence="4" id="KW-1185">Reference proteome</keyword>
<evidence type="ECO:0000259" key="2">
    <source>
        <dbReference type="Pfam" id="PF00135"/>
    </source>
</evidence>
<dbReference type="PANTHER" id="PTHR11559">
    <property type="entry name" value="CARBOXYLESTERASE"/>
    <property type="match status" value="1"/>
</dbReference>
<dbReference type="AlphaFoldDB" id="A0YGU0"/>